<protein>
    <submittedName>
        <fullName evidence="7">ABC-2 type transport system ATP-binding protein</fullName>
    </submittedName>
</protein>
<proteinExistence type="inferred from homology"/>
<feature type="compositionally biased region" description="Acidic residues" evidence="5">
    <location>
        <begin position="362"/>
        <end position="371"/>
    </location>
</feature>
<reference evidence="7 8" key="1">
    <citation type="submission" date="2019-03" db="EMBL/GenBank/DDBJ databases">
        <title>Genomic Encyclopedia of Type Strains, Phase IV (KMG-IV): sequencing the most valuable type-strain genomes for metagenomic binning, comparative biology and taxonomic classification.</title>
        <authorList>
            <person name="Goeker M."/>
        </authorList>
    </citation>
    <scope>NUCLEOTIDE SEQUENCE [LARGE SCALE GENOMIC DNA]</scope>
    <source>
        <strain evidence="7 8">DSM 103426</strain>
    </source>
</reference>
<keyword evidence="3" id="KW-0547">Nucleotide-binding</keyword>
<comment type="similarity">
    <text evidence="1">Belongs to the ABC transporter superfamily.</text>
</comment>
<comment type="caution">
    <text evidence="7">The sequence shown here is derived from an EMBL/GenBank/DDBJ whole genome shotgun (WGS) entry which is preliminary data.</text>
</comment>
<evidence type="ECO:0000256" key="5">
    <source>
        <dbReference type="SAM" id="MobiDB-lite"/>
    </source>
</evidence>
<feature type="compositionally biased region" description="Basic and acidic residues" evidence="5">
    <location>
        <begin position="327"/>
        <end position="341"/>
    </location>
</feature>
<gene>
    <name evidence="7" type="ORF">EDD74_1269</name>
</gene>
<dbReference type="PANTHER" id="PTHR43335:SF4">
    <property type="entry name" value="ABC TRANSPORTER, ATP-BINDING PROTEIN"/>
    <property type="match status" value="1"/>
</dbReference>
<dbReference type="CDD" id="cd03230">
    <property type="entry name" value="ABC_DR_subfamily_A"/>
    <property type="match status" value="1"/>
</dbReference>
<organism evidence="7 8">
    <name type="scientific">Faecalimonas umbilicata</name>
    <dbReference type="NCBI Taxonomy" id="1912855"/>
    <lineage>
        <taxon>Bacteria</taxon>
        <taxon>Bacillati</taxon>
        <taxon>Bacillota</taxon>
        <taxon>Clostridia</taxon>
        <taxon>Lachnospirales</taxon>
        <taxon>Lachnospiraceae</taxon>
        <taxon>Faecalimonas</taxon>
    </lineage>
</organism>
<evidence type="ECO:0000313" key="8">
    <source>
        <dbReference type="Proteomes" id="UP000294613"/>
    </source>
</evidence>
<keyword evidence="2" id="KW-0813">Transport</keyword>
<dbReference type="PROSITE" id="PS50893">
    <property type="entry name" value="ABC_TRANSPORTER_2"/>
    <property type="match status" value="1"/>
</dbReference>
<evidence type="ECO:0000256" key="2">
    <source>
        <dbReference type="ARBA" id="ARBA00022448"/>
    </source>
</evidence>
<dbReference type="InterPro" id="IPR003593">
    <property type="entry name" value="AAA+_ATPase"/>
</dbReference>
<accession>A0A4R3JHW8</accession>
<evidence type="ECO:0000256" key="1">
    <source>
        <dbReference type="ARBA" id="ARBA00005417"/>
    </source>
</evidence>
<dbReference type="PANTHER" id="PTHR43335">
    <property type="entry name" value="ABC TRANSPORTER, ATP-BINDING PROTEIN"/>
    <property type="match status" value="1"/>
</dbReference>
<dbReference type="SUPFAM" id="SSF52540">
    <property type="entry name" value="P-loop containing nucleoside triphosphate hydrolases"/>
    <property type="match status" value="1"/>
</dbReference>
<dbReference type="InterPro" id="IPR003439">
    <property type="entry name" value="ABC_transporter-like_ATP-bd"/>
</dbReference>
<feature type="domain" description="ABC transporter" evidence="6">
    <location>
        <begin position="15"/>
        <end position="244"/>
    </location>
</feature>
<name>A0A4R3JHW8_9FIRM</name>
<keyword evidence="4 7" id="KW-0067">ATP-binding</keyword>
<sequence>MIQRNTFCREGKKLIEVKNLVKRYGSHLAVDHLNFTVESGQIYGFLGPNGAGKSTTMNIMTGYLGATEGEVLINGHNILEEPEAAKKSIGYLPEIPPLYLDMTVKEYLDFAAELKKVKKKDRKSEVDHVLKLVKLEEVEGRLIKNLSKGYKQRVGLAQAVLGFPEVIILDEPTVGLDPKQIIEIRELIKELSKNHTIILSSHILAEVQAVCDYVMIIAHGKLVASDTPENLERLLNGSETIELTAKAEETRVREILSKIEEIETVDYKEQQDGTTDIFIKTVDQKDIREKLFHTFAEEHCALLKLNLSRITLEDVFLKLTQEETGDPEQKKSGFHTGKFDSEPDTESDIEIPEEPSVSTNEEGGEDDESDL</sequence>
<dbReference type="SMART" id="SM00382">
    <property type="entry name" value="AAA"/>
    <property type="match status" value="1"/>
</dbReference>
<feature type="compositionally biased region" description="Acidic residues" evidence="5">
    <location>
        <begin position="342"/>
        <end position="353"/>
    </location>
</feature>
<evidence type="ECO:0000313" key="7">
    <source>
        <dbReference type="EMBL" id="TCS64400.1"/>
    </source>
</evidence>
<dbReference type="GO" id="GO:0016887">
    <property type="term" value="F:ATP hydrolysis activity"/>
    <property type="evidence" value="ECO:0007669"/>
    <property type="project" value="InterPro"/>
</dbReference>
<dbReference type="Gene3D" id="3.40.50.300">
    <property type="entry name" value="P-loop containing nucleotide triphosphate hydrolases"/>
    <property type="match status" value="1"/>
</dbReference>
<dbReference type="RefSeq" id="WP_116441030.1">
    <property type="nucleotide sequence ID" value="NZ_BHEO01000002.1"/>
</dbReference>
<dbReference type="Pfam" id="PF00005">
    <property type="entry name" value="ABC_tran"/>
    <property type="match status" value="1"/>
</dbReference>
<evidence type="ECO:0000256" key="3">
    <source>
        <dbReference type="ARBA" id="ARBA00022741"/>
    </source>
</evidence>
<evidence type="ECO:0000256" key="4">
    <source>
        <dbReference type="ARBA" id="ARBA00022840"/>
    </source>
</evidence>
<evidence type="ECO:0000259" key="6">
    <source>
        <dbReference type="PROSITE" id="PS50893"/>
    </source>
</evidence>
<feature type="region of interest" description="Disordered" evidence="5">
    <location>
        <begin position="323"/>
        <end position="371"/>
    </location>
</feature>
<dbReference type="AlphaFoldDB" id="A0A4R3JHW8"/>
<dbReference type="EMBL" id="SLZV01000026">
    <property type="protein sequence ID" value="TCS64400.1"/>
    <property type="molecule type" value="Genomic_DNA"/>
</dbReference>
<dbReference type="Proteomes" id="UP000294613">
    <property type="component" value="Unassembled WGS sequence"/>
</dbReference>
<dbReference type="GO" id="GO:0005524">
    <property type="term" value="F:ATP binding"/>
    <property type="evidence" value="ECO:0007669"/>
    <property type="project" value="UniProtKB-KW"/>
</dbReference>
<dbReference type="InterPro" id="IPR027417">
    <property type="entry name" value="P-loop_NTPase"/>
</dbReference>